<feature type="transmembrane region" description="Helical" evidence="1">
    <location>
        <begin position="220"/>
        <end position="239"/>
    </location>
</feature>
<feature type="transmembrane region" description="Helical" evidence="1">
    <location>
        <begin position="103"/>
        <end position="123"/>
    </location>
</feature>
<dbReference type="RefSeq" id="WP_092902144.1">
    <property type="nucleotide sequence ID" value="NZ_FOZS01000001.1"/>
</dbReference>
<proteinExistence type="predicted"/>
<keyword evidence="3" id="KW-1185">Reference proteome</keyword>
<dbReference type="Pfam" id="PF13367">
    <property type="entry name" value="PrsW-protease"/>
    <property type="match status" value="1"/>
</dbReference>
<name>A0A1I6Q1G6_9EURY</name>
<keyword evidence="1" id="KW-0472">Membrane</keyword>
<dbReference type="GO" id="GO:0008233">
    <property type="term" value="F:peptidase activity"/>
    <property type="evidence" value="ECO:0007669"/>
    <property type="project" value="InterPro"/>
</dbReference>
<feature type="transmembrane region" description="Helical" evidence="1">
    <location>
        <begin position="171"/>
        <end position="200"/>
    </location>
</feature>
<protein>
    <submittedName>
        <fullName evidence="2">Membrane proteinase PrsW, cleaves anti-sigma factor RsiW, M82 family</fullName>
    </submittedName>
</protein>
<evidence type="ECO:0000256" key="1">
    <source>
        <dbReference type="SAM" id="Phobius"/>
    </source>
</evidence>
<evidence type="ECO:0000313" key="3">
    <source>
        <dbReference type="Proteomes" id="UP000199199"/>
    </source>
</evidence>
<accession>A0A1I6Q1G6</accession>
<feature type="transmembrane region" description="Helical" evidence="1">
    <location>
        <begin position="129"/>
        <end position="150"/>
    </location>
</feature>
<keyword evidence="1" id="KW-1133">Transmembrane helix</keyword>
<dbReference type="InterPro" id="IPR026898">
    <property type="entry name" value="PrsW"/>
</dbReference>
<gene>
    <name evidence="2" type="ORF">SAMN04488556_0919</name>
</gene>
<feature type="transmembrane region" description="Helical" evidence="1">
    <location>
        <begin position="45"/>
        <end position="67"/>
    </location>
</feature>
<dbReference type="PANTHER" id="PTHR36844:SF1">
    <property type="entry name" value="PROTEASE PRSW"/>
    <property type="match status" value="1"/>
</dbReference>
<keyword evidence="1" id="KW-0812">Transmembrane</keyword>
<feature type="transmembrane region" description="Helical" evidence="1">
    <location>
        <begin position="278"/>
        <end position="304"/>
    </location>
</feature>
<sequence>MARRRDLIERSAEDSRDLQEISTWEPRTVLDRVACRVYDGISYGLPAILLLTAVIITAAILLSPAIVVAEEPLVSVFFLLSVVPAALLAAYVWYADITTKEPLGLLVATYVLIILLAPVAAIVNSGAGLFISEATLLGSFLFFFLVVGPVEETIKMVAVRVYAYRSDSFDAVIDGAVYGAIAGLGFASIENAIYIGGYLADLEAGTGLLVGASEIATTRALAGPGHVIYSTIAGFYLGLAKFNPRNAGPLVVKGILIAAIIHGTYNFSVQFVPGLGTALLPIGPGVAFVGFIIVFNAVFGYYLYRKIDRYRRTYREVRDDAGNRDLTPEKTEFEPSQR</sequence>
<dbReference type="AlphaFoldDB" id="A0A1I6Q1G6"/>
<dbReference type="EMBL" id="FOZS01000001">
    <property type="protein sequence ID" value="SFS46264.1"/>
    <property type="molecule type" value="Genomic_DNA"/>
</dbReference>
<evidence type="ECO:0000313" key="2">
    <source>
        <dbReference type="EMBL" id="SFS46264.1"/>
    </source>
</evidence>
<dbReference type="PANTHER" id="PTHR36844">
    <property type="entry name" value="PROTEASE PRSW"/>
    <property type="match status" value="1"/>
</dbReference>
<feature type="transmembrane region" description="Helical" evidence="1">
    <location>
        <begin position="251"/>
        <end position="272"/>
    </location>
</feature>
<organism evidence="2 3">
    <name type="scientific">Halostagnicola kamekurae</name>
    <dbReference type="NCBI Taxonomy" id="619731"/>
    <lineage>
        <taxon>Archaea</taxon>
        <taxon>Methanobacteriati</taxon>
        <taxon>Methanobacteriota</taxon>
        <taxon>Stenosarchaea group</taxon>
        <taxon>Halobacteria</taxon>
        <taxon>Halobacteriales</taxon>
        <taxon>Natrialbaceae</taxon>
        <taxon>Halostagnicola</taxon>
    </lineage>
</organism>
<reference evidence="3" key="1">
    <citation type="submission" date="2016-10" db="EMBL/GenBank/DDBJ databases">
        <authorList>
            <person name="Varghese N."/>
            <person name="Submissions S."/>
        </authorList>
    </citation>
    <scope>NUCLEOTIDE SEQUENCE [LARGE SCALE GENOMIC DNA]</scope>
    <source>
        <strain evidence="3">DSM 22427</strain>
    </source>
</reference>
<feature type="transmembrane region" description="Helical" evidence="1">
    <location>
        <begin position="73"/>
        <end position="94"/>
    </location>
</feature>
<dbReference type="Proteomes" id="UP000199199">
    <property type="component" value="Unassembled WGS sequence"/>
</dbReference>
<dbReference type="OrthoDB" id="248468at2157"/>